<evidence type="ECO:0000313" key="2">
    <source>
        <dbReference type="Proteomes" id="UP001139451"/>
    </source>
</evidence>
<evidence type="ECO:0000313" key="1">
    <source>
        <dbReference type="EMBL" id="MCP3730352.1"/>
    </source>
</evidence>
<gene>
    <name evidence="1" type="ORF">M9978_07910</name>
</gene>
<name>A0A9X2HI47_9SPHN</name>
<proteinExistence type="predicted"/>
<dbReference type="AlphaFoldDB" id="A0A9X2HI47"/>
<comment type="caution">
    <text evidence="1">The sequence shown here is derived from an EMBL/GenBank/DDBJ whole genome shotgun (WGS) entry which is preliminary data.</text>
</comment>
<reference evidence="1" key="1">
    <citation type="submission" date="2022-05" db="EMBL/GenBank/DDBJ databases">
        <title>Sphingomonas sp. strain MG17 Genome sequencing and assembly.</title>
        <authorList>
            <person name="Kim I."/>
        </authorList>
    </citation>
    <scope>NUCLEOTIDE SEQUENCE</scope>
    <source>
        <strain evidence="1">MG17</strain>
    </source>
</reference>
<protein>
    <submittedName>
        <fullName evidence="1">Uncharacterized protein</fullName>
    </submittedName>
</protein>
<dbReference type="Proteomes" id="UP001139451">
    <property type="component" value="Unassembled WGS sequence"/>
</dbReference>
<sequence length="100" mass="10449">MSEASWGGDTQTNHIDWRMSAALENVPRGKSEVAEVTSLASAVAEWGRLDAAHQEVAVLTPERPLVLNGTTHASLEGDAIAELVALLPSHAAEPPPDSAA</sequence>
<organism evidence="1 2">
    <name type="scientific">Sphingomonas tagetis</name>
    <dbReference type="NCBI Taxonomy" id="2949092"/>
    <lineage>
        <taxon>Bacteria</taxon>
        <taxon>Pseudomonadati</taxon>
        <taxon>Pseudomonadota</taxon>
        <taxon>Alphaproteobacteria</taxon>
        <taxon>Sphingomonadales</taxon>
        <taxon>Sphingomonadaceae</taxon>
        <taxon>Sphingomonas</taxon>
    </lineage>
</organism>
<accession>A0A9X2HI47</accession>
<keyword evidence="2" id="KW-1185">Reference proteome</keyword>
<dbReference type="RefSeq" id="WP_254292472.1">
    <property type="nucleotide sequence ID" value="NZ_JAMLDX010000004.1"/>
</dbReference>
<dbReference type="EMBL" id="JAMLDX010000004">
    <property type="protein sequence ID" value="MCP3730352.1"/>
    <property type="molecule type" value="Genomic_DNA"/>
</dbReference>